<reference evidence="1 2" key="1">
    <citation type="submission" date="2019-05" db="EMBL/GenBank/DDBJ databases">
        <title>Another draft genome of Portunus trituberculatus and its Hox gene families provides insights of decapod evolution.</title>
        <authorList>
            <person name="Jeong J.-H."/>
            <person name="Song I."/>
            <person name="Kim S."/>
            <person name="Choi T."/>
            <person name="Kim D."/>
            <person name="Ryu S."/>
            <person name="Kim W."/>
        </authorList>
    </citation>
    <scope>NUCLEOTIDE SEQUENCE [LARGE SCALE GENOMIC DNA]</scope>
    <source>
        <tissue evidence="1">Muscle</tissue>
    </source>
</reference>
<gene>
    <name evidence="1" type="ORF">E2C01_006684</name>
</gene>
<evidence type="ECO:0000313" key="1">
    <source>
        <dbReference type="EMBL" id="MPC13936.1"/>
    </source>
</evidence>
<accession>A0A5B7D0C0</accession>
<dbReference type="Proteomes" id="UP000324222">
    <property type="component" value="Unassembled WGS sequence"/>
</dbReference>
<dbReference type="EMBL" id="VSRR010000317">
    <property type="protein sequence ID" value="MPC13936.1"/>
    <property type="molecule type" value="Genomic_DNA"/>
</dbReference>
<name>A0A5B7D0C0_PORTR</name>
<proteinExistence type="predicted"/>
<evidence type="ECO:0000313" key="2">
    <source>
        <dbReference type="Proteomes" id="UP000324222"/>
    </source>
</evidence>
<dbReference type="AlphaFoldDB" id="A0A5B7D0C0"/>
<comment type="caution">
    <text evidence="1">The sequence shown here is derived from an EMBL/GenBank/DDBJ whole genome shotgun (WGS) entry which is preliminary data.</text>
</comment>
<keyword evidence="2" id="KW-1185">Reference proteome</keyword>
<protein>
    <submittedName>
        <fullName evidence="1">Uncharacterized protein</fullName>
    </submittedName>
</protein>
<sequence>MKGTYAGSSNRRGVTVAVMSGGVGGVVVLRGQAQEGPFITSSETRRGGCNSQHFSRIKLTPGDLTQSHYNTPSDMLIEMLDK</sequence>
<organism evidence="1 2">
    <name type="scientific">Portunus trituberculatus</name>
    <name type="common">Swimming crab</name>
    <name type="synonym">Neptunus trituberculatus</name>
    <dbReference type="NCBI Taxonomy" id="210409"/>
    <lineage>
        <taxon>Eukaryota</taxon>
        <taxon>Metazoa</taxon>
        <taxon>Ecdysozoa</taxon>
        <taxon>Arthropoda</taxon>
        <taxon>Crustacea</taxon>
        <taxon>Multicrustacea</taxon>
        <taxon>Malacostraca</taxon>
        <taxon>Eumalacostraca</taxon>
        <taxon>Eucarida</taxon>
        <taxon>Decapoda</taxon>
        <taxon>Pleocyemata</taxon>
        <taxon>Brachyura</taxon>
        <taxon>Eubrachyura</taxon>
        <taxon>Portunoidea</taxon>
        <taxon>Portunidae</taxon>
        <taxon>Portuninae</taxon>
        <taxon>Portunus</taxon>
    </lineage>
</organism>